<evidence type="ECO:0000256" key="5">
    <source>
        <dbReference type="ARBA" id="ARBA00021008"/>
    </source>
</evidence>
<evidence type="ECO:0000256" key="12">
    <source>
        <dbReference type="ARBA" id="ARBA00022989"/>
    </source>
</evidence>
<keyword evidence="11 18" id="KW-0249">Electron transport</keyword>
<keyword evidence="10 18" id="KW-1278">Translocase</keyword>
<feature type="transmembrane region" description="Helical" evidence="18">
    <location>
        <begin position="142"/>
        <end position="161"/>
    </location>
</feature>
<feature type="transmembrane region" description="Helical" evidence="18">
    <location>
        <begin position="83"/>
        <end position="102"/>
    </location>
</feature>
<keyword evidence="6" id="KW-0813">Transport</keyword>
<evidence type="ECO:0000256" key="9">
    <source>
        <dbReference type="ARBA" id="ARBA00022792"/>
    </source>
</evidence>
<feature type="transmembrane region" description="Helical" evidence="18">
    <location>
        <begin position="232"/>
        <end position="252"/>
    </location>
</feature>
<feature type="transmembrane region" description="Helical" evidence="18">
    <location>
        <begin position="264"/>
        <end position="286"/>
    </location>
</feature>
<feature type="transmembrane region" description="Helical" evidence="18">
    <location>
        <begin position="114"/>
        <end position="136"/>
    </location>
</feature>
<keyword evidence="8 18" id="KW-0812">Transmembrane</keyword>
<dbReference type="InterPro" id="IPR001750">
    <property type="entry name" value="ND/Mrp_TM"/>
</dbReference>
<dbReference type="GO" id="GO:0005743">
    <property type="term" value="C:mitochondrial inner membrane"/>
    <property type="evidence" value="ECO:0007669"/>
    <property type="project" value="UniProtKB-SubCell"/>
</dbReference>
<keyword evidence="7 18" id="KW-0679">Respiratory chain</keyword>
<evidence type="ECO:0000256" key="18">
    <source>
        <dbReference type="RuleBase" id="RU003403"/>
    </source>
</evidence>
<evidence type="ECO:0000256" key="6">
    <source>
        <dbReference type="ARBA" id="ARBA00022448"/>
    </source>
</evidence>
<organism evidence="20">
    <name type="scientific">Pleurocryptella fimbriata</name>
    <dbReference type="NCBI Taxonomy" id="2480055"/>
    <lineage>
        <taxon>Eukaryota</taxon>
        <taxon>Metazoa</taxon>
        <taxon>Ecdysozoa</taxon>
        <taxon>Arthropoda</taxon>
        <taxon>Crustacea</taxon>
        <taxon>Multicrustacea</taxon>
        <taxon>Malacostraca</taxon>
        <taxon>Eumalacostraca</taxon>
        <taxon>Peracarida</taxon>
        <taxon>Isopoda</taxon>
        <taxon>Epicaridea</taxon>
        <taxon>Bopyridoidea</taxon>
        <taxon>Bopyridae</taxon>
        <taxon>Pleurocryptella</taxon>
    </lineage>
</organism>
<keyword evidence="13 18" id="KW-0520">NAD</keyword>
<evidence type="ECO:0000256" key="17">
    <source>
        <dbReference type="ARBA" id="ARBA00049551"/>
    </source>
</evidence>
<evidence type="ECO:0000256" key="1">
    <source>
        <dbReference type="ARBA" id="ARBA00003257"/>
    </source>
</evidence>
<keyword evidence="12 18" id="KW-1133">Transmembrane helix</keyword>
<evidence type="ECO:0000259" key="19">
    <source>
        <dbReference type="Pfam" id="PF00361"/>
    </source>
</evidence>
<comment type="subcellular location">
    <subcellularLocation>
        <location evidence="2 18">Mitochondrion inner membrane</location>
        <topology evidence="2 18">Multi-pass membrane protein</topology>
    </subcellularLocation>
</comment>
<evidence type="ECO:0000256" key="13">
    <source>
        <dbReference type="ARBA" id="ARBA00023027"/>
    </source>
</evidence>
<feature type="domain" description="NADH:quinone oxidoreductase/Mrp antiporter transmembrane" evidence="19">
    <location>
        <begin position="78"/>
        <end position="276"/>
    </location>
</feature>
<keyword evidence="14 18" id="KW-0830">Ubiquinone</keyword>
<evidence type="ECO:0000313" key="20">
    <source>
        <dbReference type="EMBL" id="AYQ22944.1"/>
    </source>
</evidence>
<dbReference type="Pfam" id="PF00361">
    <property type="entry name" value="Proton_antipo_M"/>
    <property type="match status" value="2"/>
</dbReference>
<dbReference type="GO" id="GO:0008137">
    <property type="term" value="F:NADH dehydrogenase (ubiquinone) activity"/>
    <property type="evidence" value="ECO:0007669"/>
    <property type="project" value="UniProtKB-EC"/>
</dbReference>
<feature type="transmembrane region" description="Helical" evidence="18">
    <location>
        <begin position="191"/>
        <end position="212"/>
    </location>
</feature>
<feature type="transmembrane region" description="Helical" evidence="18">
    <location>
        <begin position="5"/>
        <end position="22"/>
    </location>
</feature>
<dbReference type="EC" id="7.1.1.2" evidence="4 18"/>
<gene>
    <name evidence="20" type="primary">NAD2</name>
</gene>
<feature type="domain" description="NADH:quinone oxidoreductase/Mrp antiporter transmembrane" evidence="19">
    <location>
        <begin position="26"/>
        <end position="77"/>
    </location>
</feature>
<name>A0A8K1Y3J5_9CRUS</name>
<comment type="catalytic activity">
    <reaction evidence="17 18">
        <text>a ubiquinone + NADH + 5 H(+)(in) = a ubiquinol + NAD(+) + 4 H(+)(out)</text>
        <dbReference type="Rhea" id="RHEA:29091"/>
        <dbReference type="Rhea" id="RHEA-COMP:9565"/>
        <dbReference type="Rhea" id="RHEA-COMP:9566"/>
        <dbReference type="ChEBI" id="CHEBI:15378"/>
        <dbReference type="ChEBI" id="CHEBI:16389"/>
        <dbReference type="ChEBI" id="CHEBI:17976"/>
        <dbReference type="ChEBI" id="CHEBI:57540"/>
        <dbReference type="ChEBI" id="CHEBI:57945"/>
        <dbReference type="EC" id="7.1.1.2"/>
    </reaction>
</comment>
<evidence type="ECO:0000256" key="2">
    <source>
        <dbReference type="ARBA" id="ARBA00004448"/>
    </source>
</evidence>
<feature type="transmembrane region" description="Helical" evidence="18">
    <location>
        <begin position="28"/>
        <end position="47"/>
    </location>
</feature>
<evidence type="ECO:0000256" key="14">
    <source>
        <dbReference type="ARBA" id="ARBA00023075"/>
    </source>
</evidence>
<proteinExistence type="inferred from homology"/>
<evidence type="ECO:0000256" key="11">
    <source>
        <dbReference type="ARBA" id="ARBA00022982"/>
    </source>
</evidence>
<keyword evidence="15 18" id="KW-0496">Mitochondrion</keyword>
<evidence type="ECO:0000256" key="3">
    <source>
        <dbReference type="ARBA" id="ARBA00007012"/>
    </source>
</evidence>
<evidence type="ECO:0000256" key="16">
    <source>
        <dbReference type="ARBA" id="ARBA00023136"/>
    </source>
</evidence>
<dbReference type="AlphaFoldDB" id="A0A8K1Y3J5"/>
<dbReference type="PANTHER" id="PTHR46552">
    <property type="entry name" value="NADH-UBIQUINONE OXIDOREDUCTASE CHAIN 2"/>
    <property type="match status" value="1"/>
</dbReference>
<reference evidence="20" key="1">
    <citation type="submission" date="2017-12" db="EMBL/GenBank/DDBJ databases">
        <authorList>
            <person name="An J."/>
        </authorList>
    </citation>
    <scope>NUCLEOTIDE SEQUENCE</scope>
</reference>
<comment type="function">
    <text evidence="1">Core subunit of the mitochondrial membrane respiratory chain NADH dehydrogenase (Complex I) that is believed to belong to the minimal assembly required for catalysis. Complex I functions in the transfer of electrons from NADH to the respiratory chain. The immediate electron acceptor for the enzyme is believed to be ubiquinone.</text>
</comment>
<keyword evidence="16 18" id="KW-0472">Membrane</keyword>
<evidence type="ECO:0000256" key="10">
    <source>
        <dbReference type="ARBA" id="ARBA00022967"/>
    </source>
</evidence>
<dbReference type="PRINTS" id="PR01436">
    <property type="entry name" value="NADHDHGNASE2"/>
</dbReference>
<dbReference type="InterPro" id="IPR003917">
    <property type="entry name" value="NADH_UbQ_OxRdtase_chain2"/>
</dbReference>
<feature type="transmembrane region" description="Helical" evidence="18">
    <location>
        <begin position="307"/>
        <end position="331"/>
    </location>
</feature>
<sequence>MFKVWFMFLLTSVMILGVILSITSFSWFSAWIGLELNTLSFIPFLALGSSNKIESGMKYFLVQSCSSFVMLQGAMMINMGEKMAMLVILSSLVLKVGGSPFHQWFPLVMVGLDWLSGMLLMTLQKLAPLTLIFYMYTPFFKWGFTVLALSSGFIGMMGGLNELLISKLLSFSSINHLGWVIYSMTFEGGLWVIYFFSYCLMIMSILCCLHILDVYHLNQMMMKKSGYNQVHLFLLLMSLGGMPPLFGFLPKWMVVNCLSSVSDLAIMTLFLSMSVVTLFFYTRLGLSSLTFHFDSFIKSDSTKSIGKVGWVFSLNMGLTFAWGLGLMLSFLH</sequence>
<accession>A0A8K1Y3J5</accession>
<evidence type="ECO:0000256" key="4">
    <source>
        <dbReference type="ARBA" id="ARBA00012944"/>
    </source>
</evidence>
<evidence type="ECO:0000256" key="8">
    <source>
        <dbReference type="ARBA" id="ARBA00022692"/>
    </source>
</evidence>
<keyword evidence="9 18" id="KW-0999">Mitochondrion inner membrane</keyword>
<dbReference type="InterPro" id="IPR050175">
    <property type="entry name" value="Complex_I_Subunit_2"/>
</dbReference>
<comment type="similarity">
    <text evidence="3 18">Belongs to the complex I subunit 2 family.</text>
</comment>
<dbReference type="EMBL" id="MG729628">
    <property type="protein sequence ID" value="AYQ22944.1"/>
    <property type="molecule type" value="Genomic_DNA"/>
</dbReference>
<geneLocation type="mitochondrion" evidence="20"/>
<evidence type="ECO:0000256" key="15">
    <source>
        <dbReference type="ARBA" id="ARBA00023128"/>
    </source>
</evidence>
<evidence type="ECO:0000256" key="7">
    <source>
        <dbReference type="ARBA" id="ARBA00022660"/>
    </source>
</evidence>
<comment type="function">
    <text evidence="18">Core subunit of the mitochondrial membrane respiratory chain NADH dehydrogenase (Complex I) which catalyzes electron transfer from NADH through the respiratory chain, using ubiquinone as an electron acceptor. Essential for the catalytic activity and assembly of complex I.</text>
</comment>
<protein>
    <recommendedName>
        <fullName evidence="5 18">NADH-ubiquinone oxidoreductase chain 2</fullName>
        <ecNumber evidence="4 18">7.1.1.2</ecNumber>
    </recommendedName>
</protein>
<dbReference type="PANTHER" id="PTHR46552:SF1">
    <property type="entry name" value="NADH-UBIQUINONE OXIDOREDUCTASE CHAIN 2"/>
    <property type="match status" value="1"/>
</dbReference>
<dbReference type="GO" id="GO:0006120">
    <property type="term" value="P:mitochondrial electron transport, NADH to ubiquinone"/>
    <property type="evidence" value="ECO:0007669"/>
    <property type="project" value="InterPro"/>
</dbReference>